<dbReference type="EMBL" id="VIEB01000854">
    <property type="protein sequence ID" value="TQD79518.1"/>
    <property type="molecule type" value="Genomic_DNA"/>
</dbReference>
<keyword evidence="5" id="KW-0256">Endoplasmic reticulum</keyword>
<feature type="region of interest" description="Disordered" evidence="11">
    <location>
        <begin position="396"/>
        <end position="436"/>
    </location>
</feature>
<evidence type="ECO:0000256" key="6">
    <source>
        <dbReference type="ARBA" id="ARBA00022989"/>
    </source>
</evidence>
<evidence type="ECO:0000256" key="5">
    <source>
        <dbReference type="ARBA" id="ARBA00022824"/>
    </source>
</evidence>
<evidence type="ECO:0000256" key="7">
    <source>
        <dbReference type="ARBA" id="ARBA00023054"/>
    </source>
</evidence>
<evidence type="ECO:0000256" key="1">
    <source>
        <dbReference type="ARBA" id="ARBA00004162"/>
    </source>
</evidence>
<dbReference type="Proteomes" id="UP000315295">
    <property type="component" value="Unassembled WGS sequence"/>
</dbReference>
<accession>A0A540KZ78</accession>
<feature type="transmembrane region" description="Helical" evidence="12">
    <location>
        <begin position="508"/>
        <end position="527"/>
    </location>
</feature>
<evidence type="ECO:0000313" key="14">
    <source>
        <dbReference type="Proteomes" id="UP000315295"/>
    </source>
</evidence>
<comment type="similarity">
    <text evidence="9">Belongs to the plant Proton pump-interactor protein family.</text>
</comment>
<dbReference type="InterPro" id="IPR055282">
    <property type="entry name" value="PPI1-4"/>
</dbReference>
<protein>
    <recommendedName>
        <fullName evidence="15">Proton pump-interactor 1</fullName>
    </recommendedName>
</protein>
<keyword evidence="3" id="KW-1003">Cell membrane</keyword>
<dbReference type="GO" id="GO:0005886">
    <property type="term" value="C:plasma membrane"/>
    <property type="evidence" value="ECO:0007669"/>
    <property type="project" value="UniProtKB-SubCell"/>
</dbReference>
<organism evidence="13 14">
    <name type="scientific">Malus baccata</name>
    <name type="common">Siberian crab apple</name>
    <name type="synonym">Pyrus baccata</name>
    <dbReference type="NCBI Taxonomy" id="106549"/>
    <lineage>
        <taxon>Eukaryota</taxon>
        <taxon>Viridiplantae</taxon>
        <taxon>Streptophyta</taxon>
        <taxon>Embryophyta</taxon>
        <taxon>Tracheophyta</taxon>
        <taxon>Spermatophyta</taxon>
        <taxon>Magnoliopsida</taxon>
        <taxon>eudicotyledons</taxon>
        <taxon>Gunneridae</taxon>
        <taxon>Pentapetalae</taxon>
        <taxon>rosids</taxon>
        <taxon>fabids</taxon>
        <taxon>Rosales</taxon>
        <taxon>Rosaceae</taxon>
        <taxon>Amygdaloideae</taxon>
        <taxon>Maleae</taxon>
        <taxon>Malus</taxon>
    </lineage>
</organism>
<evidence type="ECO:0000256" key="12">
    <source>
        <dbReference type="SAM" id="Phobius"/>
    </source>
</evidence>
<feature type="transmembrane region" description="Helical" evidence="12">
    <location>
        <begin position="620"/>
        <end position="642"/>
    </location>
</feature>
<proteinExistence type="inferred from homology"/>
<sequence>MGVEVVGFEPIQGPVGDVTEGGNSAKENGKLDQGPGGNEPIQFGSHGDESDKKEVNEVSVSNFPKDAVDEWPAPKQIHYFYFVRHRTIDDPKIKARIDHASKEVNERNKARQDIIEELRAKRIERSELIEKIKALRNDNRQIRSIVDEKFKDLQPLRHALGELRSADTASRNGGLCSSEEELNSRIQGLQYYIQHESIPLSEEKKILKEMKALENTRGQVIAREAELAKLLPKEALKDQVKLMDGDLKEVKKEQDGVRSKIKHLDDAVKVIDKAIASLQEELNIATEKRDKAFENIRQLRLQIDQANAGFYHSRGVMTKARNLAAKNDVKALEALSHEEVEKFMSLWNTNKDFRDDYEKKILPSLDSRNMSRDGRIRNPDEKPLVVVEAPVVETAPKANAKQVKEDTRSAPSDTSPVRKVEKEAKNKATAPKSTSEDIDMADEEIFVSEKETLKENKIDPAKLKEMKRVEEIEKNKLALERKKKKAEKDAAKAAIRAQKEAEKKLKEIIYLFIYLFFCSSLLYLILLELETDRSYQFDLLQEREKKAKKKSSAPENNPEEPIEPVAEVAEPEELIEKVEVPVPAKAKVQKDNSLRNRGRARGSDALPKAIMKRKKSSTNYWLWAAPAALLVVLFLALGYYYLL</sequence>
<dbReference type="AlphaFoldDB" id="A0A540KZ78"/>
<evidence type="ECO:0000313" key="13">
    <source>
        <dbReference type="EMBL" id="TQD79518.1"/>
    </source>
</evidence>
<keyword evidence="6 12" id="KW-1133">Transmembrane helix</keyword>
<evidence type="ECO:0000256" key="4">
    <source>
        <dbReference type="ARBA" id="ARBA00022692"/>
    </source>
</evidence>
<dbReference type="STRING" id="106549.A0A540KZ78"/>
<dbReference type="PANTHER" id="PTHR32219:SF2">
    <property type="entry name" value="PROTON PUMP-INTERACTOR 1"/>
    <property type="match status" value="1"/>
</dbReference>
<feature type="coiled-coil region" evidence="10">
    <location>
        <begin position="118"/>
        <end position="145"/>
    </location>
</feature>
<comment type="subcellular location">
    <subcellularLocation>
        <location evidence="1">Cell membrane</location>
        <topology evidence="1">Single-pass membrane protein</topology>
    </subcellularLocation>
    <subcellularLocation>
        <location evidence="2">Endoplasmic reticulum membrane</location>
        <topology evidence="2">Single-pass membrane protein</topology>
    </subcellularLocation>
</comment>
<dbReference type="PANTHER" id="PTHR32219">
    <property type="entry name" value="RNA-BINDING PROTEIN YLMH-RELATED"/>
    <property type="match status" value="1"/>
</dbReference>
<keyword evidence="8 12" id="KW-0472">Membrane</keyword>
<keyword evidence="4 12" id="KW-0812">Transmembrane</keyword>
<keyword evidence="7 10" id="KW-0175">Coiled coil</keyword>
<comment type="caution">
    <text evidence="13">The sequence shown here is derived from an EMBL/GenBank/DDBJ whole genome shotgun (WGS) entry which is preliminary data.</text>
</comment>
<reference evidence="13 14" key="1">
    <citation type="journal article" date="2019" name="G3 (Bethesda)">
        <title>Sequencing of a Wild Apple (Malus baccata) Genome Unravels the Differences Between Cultivated and Wild Apple Species Regarding Disease Resistance and Cold Tolerance.</title>
        <authorList>
            <person name="Chen X."/>
        </authorList>
    </citation>
    <scope>NUCLEOTIDE SEQUENCE [LARGE SCALE GENOMIC DNA]</scope>
    <source>
        <strain evidence="14">cv. Shandingzi</strain>
        <tissue evidence="13">Leaves</tissue>
    </source>
</reference>
<feature type="region of interest" description="Disordered" evidence="11">
    <location>
        <begin position="1"/>
        <end position="57"/>
    </location>
</feature>
<evidence type="ECO:0000256" key="8">
    <source>
        <dbReference type="ARBA" id="ARBA00023136"/>
    </source>
</evidence>
<evidence type="ECO:0000256" key="10">
    <source>
        <dbReference type="SAM" id="Coils"/>
    </source>
</evidence>
<evidence type="ECO:0000256" key="11">
    <source>
        <dbReference type="SAM" id="MobiDB-lite"/>
    </source>
</evidence>
<dbReference type="GO" id="GO:0005789">
    <property type="term" value="C:endoplasmic reticulum membrane"/>
    <property type="evidence" value="ECO:0007669"/>
    <property type="project" value="UniProtKB-SubCell"/>
</dbReference>
<feature type="compositionally biased region" description="Basic and acidic residues" evidence="11">
    <location>
        <begin position="46"/>
        <end position="56"/>
    </location>
</feature>
<evidence type="ECO:0000256" key="2">
    <source>
        <dbReference type="ARBA" id="ARBA00004389"/>
    </source>
</evidence>
<feature type="coiled-coil region" evidence="10">
    <location>
        <begin position="233"/>
        <end position="309"/>
    </location>
</feature>
<name>A0A540KZ78_MALBA</name>
<gene>
    <name evidence="13" type="ORF">C1H46_034937</name>
</gene>
<evidence type="ECO:0000256" key="9">
    <source>
        <dbReference type="ARBA" id="ARBA00038080"/>
    </source>
</evidence>
<feature type="compositionally biased region" description="Basic and acidic residues" evidence="11">
    <location>
        <begin position="416"/>
        <end position="426"/>
    </location>
</feature>
<evidence type="ECO:0008006" key="15">
    <source>
        <dbReference type="Google" id="ProtNLM"/>
    </source>
</evidence>
<keyword evidence="14" id="KW-1185">Reference proteome</keyword>
<evidence type="ECO:0000256" key="3">
    <source>
        <dbReference type="ARBA" id="ARBA00022475"/>
    </source>
</evidence>
<feature type="coiled-coil region" evidence="10">
    <location>
        <begin position="462"/>
        <end position="503"/>
    </location>
</feature>